<dbReference type="Pfam" id="PF02610">
    <property type="entry name" value="AraA_N"/>
    <property type="match status" value="1"/>
</dbReference>
<keyword evidence="1 4" id="KW-0413">Isomerase</keyword>
<dbReference type="EC" id="5.3.1.4" evidence="4"/>
<organism evidence="4">
    <name type="scientific">uncultured Friedmanniella sp</name>
    <dbReference type="NCBI Taxonomy" id="335381"/>
    <lineage>
        <taxon>Bacteria</taxon>
        <taxon>Bacillati</taxon>
        <taxon>Actinomycetota</taxon>
        <taxon>Actinomycetes</taxon>
        <taxon>Propionibacteriales</taxon>
        <taxon>Nocardioidaceae</taxon>
        <taxon>Friedmanniella</taxon>
        <taxon>environmental samples</taxon>
    </lineage>
</organism>
<proteinExistence type="predicted"/>
<dbReference type="InterPro" id="IPR038583">
    <property type="entry name" value="AraA_N_sf"/>
</dbReference>
<sequence>MTSAPRVWFLTGSQGLYGPETVAQVEQ</sequence>
<dbReference type="InterPro" id="IPR009015">
    <property type="entry name" value="Fucose_isomerase_N/cen_sf"/>
</dbReference>
<dbReference type="AlphaFoldDB" id="A0A6J4KEM2"/>
<name>A0A6J4KEM2_9ACTN</name>
<evidence type="ECO:0000259" key="3">
    <source>
        <dbReference type="Pfam" id="PF02610"/>
    </source>
</evidence>
<evidence type="ECO:0000313" key="4">
    <source>
        <dbReference type="EMBL" id="CAA9302718.1"/>
    </source>
</evidence>
<dbReference type="GO" id="GO:0008733">
    <property type="term" value="F:L-arabinose isomerase activity"/>
    <property type="evidence" value="ECO:0007669"/>
    <property type="project" value="UniProtKB-EC"/>
</dbReference>
<dbReference type="InterPro" id="IPR055389">
    <property type="entry name" value="AraA_N"/>
</dbReference>
<dbReference type="Gene3D" id="3.40.50.10940">
    <property type="match status" value="1"/>
</dbReference>
<dbReference type="GO" id="GO:0005996">
    <property type="term" value="P:monosaccharide metabolic process"/>
    <property type="evidence" value="ECO:0007669"/>
    <property type="project" value="InterPro"/>
</dbReference>
<accession>A0A6J4KEM2</accession>
<evidence type="ECO:0000256" key="1">
    <source>
        <dbReference type="ARBA" id="ARBA00023235"/>
    </source>
</evidence>
<dbReference type="SUPFAM" id="SSF53743">
    <property type="entry name" value="FucI/AraA N-terminal and middle domains"/>
    <property type="match status" value="1"/>
</dbReference>
<dbReference type="GO" id="GO:0005737">
    <property type="term" value="C:cytoplasm"/>
    <property type="evidence" value="ECO:0007669"/>
    <property type="project" value="InterPro"/>
</dbReference>
<keyword evidence="2" id="KW-0119">Carbohydrate metabolism</keyword>
<reference evidence="4" key="1">
    <citation type="submission" date="2020-02" db="EMBL/GenBank/DDBJ databases">
        <authorList>
            <person name="Meier V. D."/>
        </authorList>
    </citation>
    <scope>NUCLEOTIDE SEQUENCE</scope>
    <source>
        <strain evidence="4">AVDCRST_MAG48</strain>
    </source>
</reference>
<feature type="domain" description="L-arabinose isomerase N-terminal" evidence="3">
    <location>
        <begin position="6"/>
        <end position="27"/>
    </location>
</feature>
<evidence type="ECO:0000256" key="2">
    <source>
        <dbReference type="ARBA" id="ARBA00023277"/>
    </source>
</evidence>
<gene>
    <name evidence="4" type="ORF">AVDCRST_MAG48-1464</name>
</gene>
<feature type="non-terminal residue" evidence="4">
    <location>
        <position position="27"/>
    </location>
</feature>
<protein>
    <submittedName>
        <fullName evidence="4">L-arabinose isomerase</fullName>
        <ecNumber evidence="4">5.3.1.4</ecNumber>
    </submittedName>
</protein>
<dbReference type="EMBL" id="CADCTS010000211">
    <property type="protein sequence ID" value="CAA9302718.1"/>
    <property type="molecule type" value="Genomic_DNA"/>
</dbReference>